<dbReference type="AlphaFoldDB" id="A0A0A8XUG6"/>
<protein>
    <submittedName>
        <fullName evidence="1">Uncharacterized protein</fullName>
    </submittedName>
</protein>
<organism evidence="1">
    <name type="scientific">Arundo donax</name>
    <name type="common">Giant reed</name>
    <name type="synonym">Donax arundinaceus</name>
    <dbReference type="NCBI Taxonomy" id="35708"/>
    <lineage>
        <taxon>Eukaryota</taxon>
        <taxon>Viridiplantae</taxon>
        <taxon>Streptophyta</taxon>
        <taxon>Embryophyta</taxon>
        <taxon>Tracheophyta</taxon>
        <taxon>Spermatophyta</taxon>
        <taxon>Magnoliopsida</taxon>
        <taxon>Liliopsida</taxon>
        <taxon>Poales</taxon>
        <taxon>Poaceae</taxon>
        <taxon>PACMAD clade</taxon>
        <taxon>Arundinoideae</taxon>
        <taxon>Arundineae</taxon>
        <taxon>Arundo</taxon>
    </lineage>
</organism>
<reference evidence="1" key="2">
    <citation type="journal article" date="2015" name="Data Brief">
        <title>Shoot transcriptome of the giant reed, Arundo donax.</title>
        <authorList>
            <person name="Barrero R.A."/>
            <person name="Guerrero F.D."/>
            <person name="Moolhuijzen P."/>
            <person name="Goolsby J.A."/>
            <person name="Tidwell J."/>
            <person name="Bellgard S.E."/>
            <person name="Bellgard M.I."/>
        </authorList>
    </citation>
    <scope>NUCLEOTIDE SEQUENCE</scope>
    <source>
        <tissue evidence="1">Shoot tissue taken approximately 20 cm above the soil surface</tissue>
    </source>
</reference>
<reference evidence="1" key="1">
    <citation type="submission" date="2014-09" db="EMBL/GenBank/DDBJ databases">
        <authorList>
            <person name="Magalhaes I.L.F."/>
            <person name="Oliveira U."/>
            <person name="Santos F.R."/>
            <person name="Vidigal T.H.D.A."/>
            <person name="Brescovit A.D."/>
            <person name="Santos A.J."/>
        </authorList>
    </citation>
    <scope>NUCLEOTIDE SEQUENCE</scope>
    <source>
        <tissue evidence="1">Shoot tissue taken approximately 20 cm above the soil surface</tissue>
    </source>
</reference>
<evidence type="ECO:0000313" key="1">
    <source>
        <dbReference type="EMBL" id="JAD16320.1"/>
    </source>
</evidence>
<proteinExistence type="predicted"/>
<name>A0A0A8XUG6_ARUDO</name>
<accession>A0A0A8XUG6</accession>
<dbReference type="EMBL" id="GBRH01281575">
    <property type="protein sequence ID" value="JAD16320.1"/>
    <property type="molecule type" value="Transcribed_RNA"/>
</dbReference>
<sequence length="35" mass="4203">MQQKNKDTRTLSYTSKIHRDMYMDIIMNMVPRGAK</sequence>